<dbReference type="EMBL" id="KK116734">
    <property type="protein sequence ID" value="KFM68606.1"/>
    <property type="molecule type" value="Genomic_DNA"/>
</dbReference>
<dbReference type="AlphaFoldDB" id="A0A087TU17"/>
<dbReference type="Proteomes" id="UP000054359">
    <property type="component" value="Unassembled WGS sequence"/>
</dbReference>
<protein>
    <submittedName>
        <fullName evidence="1">Uncharacterized protein</fullName>
    </submittedName>
</protein>
<name>A0A087TU17_STEMI</name>
<gene>
    <name evidence="1" type="ORF">X975_00211</name>
</gene>
<evidence type="ECO:0000313" key="2">
    <source>
        <dbReference type="Proteomes" id="UP000054359"/>
    </source>
</evidence>
<sequence length="76" mass="8950">MCFTEDVLYVRFAFCYRMAENKVPLKAVRLLVENEVPLARLDHVLYNKRKSAIFTKRKIAKEIVEKCISHAQKSFT</sequence>
<keyword evidence="2" id="KW-1185">Reference proteome</keyword>
<evidence type="ECO:0000313" key="1">
    <source>
        <dbReference type="EMBL" id="KFM68606.1"/>
    </source>
</evidence>
<feature type="non-terminal residue" evidence="1">
    <location>
        <position position="76"/>
    </location>
</feature>
<proteinExistence type="predicted"/>
<organism evidence="1 2">
    <name type="scientific">Stegodyphus mimosarum</name>
    <name type="common">African social velvet spider</name>
    <dbReference type="NCBI Taxonomy" id="407821"/>
    <lineage>
        <taxon>Eukaryota</taxon>
        <taxon>Metazoa</taxon>
        <taxon>Ecdysozoa</taxon>
        <taxon>Arthropoda</taxon>
        <taxon>Chelicerata</taxon>
        <taxon>Arachnida</taxon>
        <taxon>Araneae</taxon>
        <taxon>Araneomorphae</taxon>
        <taxon>Entelegynae</taxon>
        <taxon>Eresoidea</taxon>
        <taxon>Eresidae</taxon>
        <taxon>Stegodyphus</taxon>
    </lineage>
</organism>
<accession>A0A087TU17</accession>
<reference evidence="1 2" key="1">
    <citation type="submission" date="2013-11" db="EMBL/GenBank/DDBJ databases">
        <title>Genome sequencing of Stegodyphus mimosarum.</title>
        <authorList>
            <person name="Bechsgaard J."/>
        </authorList>
    </citation>
    <scope>NUCLEOTIDE SEQUENCE [LARGE SCALE GENOMIC DNA]</scope>
</reference>